<dbReference type="NCBIfam" id="TIGR01451">
    <property type="entry name" value="B_ant_repeat"/>
    <property type="match status" value="2"/>
</dbReference>
<name>A0ABU6PXN6_9BACL</name>
<evidence type="ECO:0000256" key="1">
    <source>
        <dbReference type="ARBA" id="ARBA00004196"/>
    </source>
</evidence>
<protein>
    <submittedName>
        <fullName evidence="4">S-layer homology domain-containing protein</fullName>
    </submittedName>
</protein>
<dbReference type="InterPro" id="IPR047589">
    <property type="entry name" value="DUF11_rpt"/>
</dbReference>
<dbReference type="RefSeq" id="WP_328280679.1">
    <property type="nucleotide sequence ID" value="NZ_JARTLD010000051.1"/>
</dbReference>
<dbReference type="InterPro" id="IPR013783">
    <property type="entry name" value="Ig-like_fold"/>
</dbReference>
<dbReference type="EMBL" id="JARTLD010000051">
    <property type="protein sequence ID" value="MED5019582.1"/>
    <property type="molecule type" value="Genomic_DNA"/>
</dbReference>
<comment type="subcellular location">
    <subcellularLocation>
        <location evidence="1">Cell envelope</location>
    </subcellularLocation>
</comment>
<evidence type="ECO:0000313" key="5">
    <source>
        <dbReference type="Proteomes" id="UP001343257"/>
    </source>
</evidence>
<dbReference type="PANTHER" id="PTHR34819:SF3">
    <property type="entry name" value="CELL SURFACE PROTEIN"/>
    <property type="match status" value="1"/>
</dbReference>
<evidence type="ECO:0000259" key="3">
    <source>
        <dbReference type="PROSITE" id="PS51272"/>
    </source>
</evidence>
<dbReference type="InterPro" id="IPR013378">
    <property type="entry name" value="InlB-like_B-rpt"/>
</dbReference>
<gene>
    <name evidence="4" type="ORF">P9847_20005</name>
</gene>
<evidence type="ECO:0000256" key="2">
    <source>
        <dbReference type="SAM" id="MobiDB-lite"/>
    </source>
</evidence>
<dbReference type="Gene3D" id="2.60.40.1170">
    <property type="entry name" value="Mu homology domain, subdomain B"/>
    <property type="match status" value="1"/>
</dbReference>
<dbReference type="Pfam" id="PF01345">
    <property type="entry name" value="DUF11"/>
    <property type="match status" value="2"/>
</dbReference>
<feature type="domain" description="SLH" evidence="3">
    <location>
        <begin position="933"/>
        <end position="987"/>
    </location>
</feature>
<organism evidence="4 5">
    <name type="scientific">Paenibacillus chibensis</name>
    <dbReference type="NCBI Taxonomy" id="59846"/>
    <lineage>
        <taxon>Bacteria</taxon>
        <taxon>Bacillati</taxon>
        <taxon>Bacillota</taxon>
        <taxon>Bacilli</taxon>
        <taxon>Bacillales</taxon>
        <taxon>Paenibacillaceae</taxon>
        <taxon>Paenibacillus</taxon>
    </lineage>
</organism>
<dbReference type="InterPro" id="IPR051172">
    <property type="entry name" value="Chlamydia_OmcB"/>
</dbReference>
<accession>A0ABU6PXN6</accession>
<dbReference type="PROSITE" id="PS51272">
    <property type="entry name" value="SLH"/>
    <property type="match status" value="3"/>
</dbReference>
<feature type="domain" description="SLH" evidence="3">
    <location>
        <begin position="805"/>
        <end position="864"/>
    </location>
</feature>
<evidence type="ECO:0000313" key="4">
    <source>
        <dbReference type="EMBL" id="MED5019582.1"/>
    </source>
</evidence>
<keyword evidence="5" id="KW-1185">Reference proteome</keyword>
<feature type="compositionally biased region" description="Gly residues" evidence="2">
    <location>
        <begin position="571"/>
        <end position="584"/>
    </location>
</feature>
<feature type="region of interest" description="Disordered" evidence="2">
    <location>
        <begin position="571"/>
        <end position="593"/>
    </location>
</feature>
<dbReference type="NCBIfam" id="TIGR02543">
    <property type="entry name" value="List_Bact_rpt"/>
    <property type="match status" value="1"/>
</dbReference>
<comment type="caution">
    <text evidence="4">The sequence shown here is derived from an EMBL/GenBank/DDBJ whole genome shotgun (WGS) entry which is preliminary data.</text>
</comment>
<reference evidence="4 5" key="1">
    <citation type="submission" date="2023-03" db="EMBL/GenBank/DDBJ databases">
        <title>Bacillus Genome Sequencing.</title>
        <authorList>
            <person name="Dunlap C."/>
        </authorList>
    </citation>
    <scope>NUCLEOTIDE SEQUENCE [LARGE SCALE GENOMIC DNA]</scope>
    <source>
        <strain evidence="4 5">NRS-52</strain>
    </source>
</reference>
<feature type="domain" description="SLH" evidence="3">
    <location>
        <begin position="865"/>
        <end position="928"/>
    </location>
</feature>
<proteinExistence type="predicted"/>
<sequence length="987" mass="101777">MESKRKLFKTTMSLRNIFVFLVILTIALPVTGTVSAATPPSLVLTTTTSNVTLPSSGTVTLSASGTFTGGNAPTGCIYTTITTPSGVLMSPLYVTGDMSFTVSTTLPTTGRIAGTYTWAATYTDDGNSDNNTASNQVQTIVNAAPTTLTTNVATTTSATVGSFPTVLKSSVDLAGGYYPTGSITFSLRAPGGAVVDTETVTVSGKGTYTTPTGFTLTPSEAVTGTYQWTVIYSGDSNNTPSTSTSDCSVTVIPLQADLSITNTAINATPNVGDTIAFTVTVKNNGPASATDVVVTDLLPAGLTFVSAMPSQGTYVTSTGTWTVGTIPVGSPVSLMLQARVVSPSAQTNTATVSHAYQSDPDTSNNTASVTVTPQQADLSVANTVSNATSNVGDTITFTVTVSNNGPASATSVVVTDLLPAGLTFVSATPSQGSYTSATGAWTVGTVAKNLTATLSLQAKVVSPNAQTNTATISHADQYDPNTVNNTSSATATPLPTYTVTFDSQGGSSVSNISGVTSGSTITAPVAPTLSGYTFVGWYKESSYTNTWNFSTDTVTGNVTLFAKWISDGGSGNSGGGSNSGGSGSGSSDSGNSPATSTYYAVGSGTGISGSTLPIITNTNARSATVNLGNMTEYMPTDEKTIVITMPAIPGVNTYTLGIPVDYLSTPDRKGTLVFSTHIGNITLPAGMLANIGGSEGQKAEITISRGDKSGLPDSVKTAIGDRPLIQLTVSLGGKKIEWNNPNAPVIISLPYTPTAAELANPESIVIWYIDDSGKAVSVPNGRYDPVTGTVTYATTHFSYYAVSYNQVSFKDVTAGTWFDKAVSYIAAREITTGTGNGNYSPDTKLIRGDFLVMLMKSYDIAADTNPADNFSDAGNTYYTDYLAAAKRLGISSGMGNHMFAPEKEITRQEMFTLLYNALKVIGKLPQGNSGKALSDFTDAGLIDSWAKEAMTLLVETGGIGGNAGKLTPTSTTTRAEMAQVLYNLLAK</sequence>
<dbReference type="Pfam" id="PF09479">
    <property type="entry name" value="Flg_new"/>
    <property type="match status" value="1"/>
</dbReference>
<dbReference type="Pfam" id="PF00395">
    <property type="entry name" value="SLH"/>
    <property type="match status" value="3"/>
</dbReference>
<dbReference type="PANTHER" id="PTHR34819">
    <property type="entry name" value="LARGE CYSTEINE-RICH PERIPLASMIC PROTEIN OMCB"/>
    <property type="match status" value="1"/>
</dbReference>
<dbReference type="InterPro" id="IPR001119">
    <property type="entry name" value="SLH_dom"/>
</dbReference>
<dbReference type="Proteomes" id="UP001343257">
    <property type="component" value="Unassembled WGS sequence"/>
</dbReference>
<dbReference type="InterPro" id="IPR001434">
    <property type="entry name" value="OmcB-like_DUF11"/>
</dbReference>
<dbReference type="Gene3D" id="2.60.40.10">
    <property type="entry name" value="Immunoglobulins"/>
    <property type="match status" value="1"/>
</dbReference>
<dbReference type="InterPro" id="IPR042229">
    <property type="entry name" value="Listeria/Bacterioides_rpt_sf"/>
</dbReference>
<dbReference type="Gene3D" id="2.60.40.4270">
    <property type="entry name" value="Listeria-Bacteroides repeat domain"/>
    <property type="match status" value="1"/>
</dbReference>